<sequence>MAFSLPITRAIFALFRVPFFPAALTAILFAMLAEAMAFSYIALLAVDKIGMSPLQLGAFLSLSAISGIVVTTIFGHFHDRKPMMWPLLISLLAKMAGFGLCAVASEPWMLFLNAAVLFGISSASFSLLFATAKGYLDRTGEQTSAKGMAALRTCNSLSWAVGPALGAILVRYWDLDGIYVGAALLAALALAVVLVSRIKVVADTASRQRLTLDVLMSTAPAVLALTAFHTAMFTGANAVSIVVAQQLGSEADVGLLFSLCALLEVIVMSLFVFRPARGANRLLLLAGFGVFAVYYLLPIPWPSLTTLYLAQLLRATGIAIISIVGMAHLQDLLPGRAGIAAALFGNSANAGLLFSGLGTGLWAQSFGYWSLFELCAGLCLLGAALCLIRSVRR</sequence>
<feature type="transmembrane region" description="Helical" evidence="5">
    <location>
        <begin position="368"/>
        <end position="388"/>
    </location>
</feature>
<keyword evidence="2" id="KW-0813">Transport</keyword>
<organism evidence="6 7">
    <name type="scientific">Rhizobium laguerreae</name>
    <dbReference type="NCBI Taxonomy" id="1076926"/>
    <lineage>
        <taxon>Bacteria</taxon>
        <taxon>Pseudomonadati</taxon>
        <taxon>Pseudomonadota</taxon>
        <taxon>Alphaproteobacteria</taxon>
        <taxon>Hyphomicrobiales</taxon>
        <taxon>Rhizobiaceae</taxon>
        <taxon>Rhizobium/Agrobacterium group</taxon>
        <taxon>Rhizobium</taxon>
    </lineage>
</organism>
<gene>
    <name evidence="6" type="ORF">HLI17_32815</name>
</gene>
<feature type="transmembrane region" description="Helical" evidence="5">
    <location>
        <begin position="178"/>
        <end position="198"/>
    </location>
</feature>
<feature type="transmembrane region" description="Helical" evidence="5">
    <location>
        <begin position="339"/>
        <end position="362"/>
    </location>
</feature>
<feature type="transmembrane region" description="Helical" evidence="5">
    <location>
        <begin position="307"/>
        <end position="327"/>
    </location>
</feature>
<evidence type="ECO:0000256" key="2">
    <source>
        <dbReference type="ARBA" id="ARBA00022448"/>
    </source>
</evidence>
<dbReference type="SUPFAM" id="SSF103473">
    <property type="entry name" value="MFS general substrate transporter"/>
    <property type="match status" value="2"/>
</dbReference>
<feature type="transmembrane region" description="Helical" evidence="5">
    <location>
        <begin position="20"/>
        <end position="46"/>
    </location>
</feature>
<protein>
    <submittedName>
        <fullName evidence="6">MFS transporter</fullName>
    </submittedName>
</protein>
<accession>A0A7Y2W924</accession>
<keyword evidence="5" id="KW-1133">Transmembrane helix</keyword>
<feature type="transmembrane region" description="Helical" evidence="5">
    <location>
        <begin position="210"/>
        <end position="233"/>
    </location>
</feature>
<reference evidence="6 7" key="1">
    <citation type="submission" date="2020-04" db="EMBL/GenBank/DDBJ databases">
        <title>Rhizobium bacterial biofertilizers improve the content of phenolic compounds of Lactuca sativa L. under non-saline and saline-stress conditions.</title>
        <authorList>
            <person name="Ayuso-Calles M."/>
            <person name="Garcia-Estevez I."/>
            <person name="Jimenez-Gomez A."/>
            <person name="Flores-Felix J.D."/>
            <person name="Escribano-Bailon M."/>
            <person name="Rivas R."/>
        </authorList>
    </citation>
    <scope>NUCLEOTIDE SEQUENCE [LARGE SCALE GENOMIC DNA]</scope>
    <source>
        <strain evidence="6 7">GPTR02</strain>
    </source>
</reference>
<evidence type="ECO:0000256" key="3">
    <source>
        <dbReference type="ARBA" id="ARBA00022475"/>
    </source>
</evidence>
<dbReference type="RefSeq" id="WP_170263401.1">
    <property type="nucleotide sequence ID" value="NZ_JABEQY010000052.1"/>
</dbReference>
<feature type="transmembrane region" description="Helical" evidence="5">
    <location>
        <begin position="58"/>
        <end position="77"/>
    </location>
</feature>
<feature type="transmembrane region" description="Helical" evidence="5">
    <location>
        <begin position="253"/>
        <end position="273"/>
    </location>
</feature>
<dbReference type="AlphaFoldDB" id="A0A7Y2W924"/>
<keyword evidence="4" id="KW-0762">Sugar transport</keyword>
<feature type="transmembrane region" description="Helical" evidence="5">
    <location>
        <begin position="110"/>
        <end position="130"/>
    </location>
</feature>
<dbReference type="PANTHER" id="PTHR23535">
    <property type="entry name" value="SUGAR EFFLUX TRANSPORTER A-RELATED"/>
    <property type="match status" value="1"/>
</dbReference>
<evidence type="ECO:0000256" key="4">
    <source>
        <dbReference type="ARBA" id="ARBA00022597"/>
    </source>
</evidence>
<comment type="subcellular location">
    <subcellularLocation>
        <location evidence="1">Cell membrane</location>
        <topology evidence="1">Multi-pass membrane protein</topology>
    </subcellularLocation>
</comment>
<keyword evidence="5" id="KW-0812">Transmembrane</keyword>
<dbReference type="PANTHER" id="PTHR23535:SF2">
    <property type="entry name" value="SUGAR EFFLUX TRANSPORTER A-RELATED"/>
    <property type="match status" value="1"/>
</dbReference>
<feature type="transmembrane region" description="Helical" evidence="5">
    <location>
        <begin position="282"/>
        <end position="301"/>
    </location>
</feature>
<name>A0A7Y2W924_9HYPH</name>
<dbReference type="GO" id="GO:0055085">
    <property type="term" value="P:transmembrane transport"/>
    <property type="evidence" value="ECO:0007669"/>
    <property type="project" value="TreeGrafter"/>
</dbReference>
<dbReference type="GO" id="GO:0005886">
    <property type="term" value="C:plasma membrane"/>
    <property type="evidence" value="ECO:0007669"/>
    <property type="project" value="UniProtKB-SubCell"/>
</dbReference>
<proteinExistence type="predicted"/>
<comment type="caution">
    <text evidence="6">The sequence shown here is derived from an EMBL/GenBank/DDBJ whole genome shotgun (WGS) entry which is preliminary data.</text>
</comment>
<dbReference type="Proteomes" id="UP000530654">
    <property type="component" value="Unassembled WGS sequence"/>
</dbReference>
<keyword evidence="3" id="KW-1003">Cell membrane</keyword>
<evidence type="ECO:0000256" key="5">
    <source>
        <dbReference type="SAM" id="Phobius"/>
    </source>
</evidence>
<keyword evidence="5" id="KW-0472">Membrane</keyword>
<dbReference type="Gene3D" id="1.20.1250.20">
    <property type="entry name" value="MFS general substrate transporter like domains"/>
    <property type="match status" value="1"/>
</dbReference>
<evidence type="ECO:0000256" key="1">
    <source>
        <dbReference type="ARBA" id="ARBA00004651"/>
    </source>
</evidence>
<evidence type="ECO:0000313" key="7">
    <source>
        <dbReference type="Proteomes" id="UP000530654"/>
    </source>
</evidence>
<feature type="transmembrane region" description="Helical" evidence="5">
    <location>
        <begin position="83"/>
        <end position="103"/>
    </location>
</feature>
<dbReference type="EMBL" id="JABEQY010000052">
    <property type="protein sequence ID" value="NNH67969.1"/>
    <property type="molecule type" value="Genomic_DNA"/>
</dbReference>
<evidence type="ECO:0000313" key="6">
    <source>
        <dbReference type="EMBL" id="NNH67969.1"/>
    </source>
</evidence>
<dbReference type="InterPro" id="IPR036259">
    <property type="entry name" value="MFS_trans_sf"/>
</dbReference>